<evidence type="ECO:0000313" key="1">
    <source>
        <dbReference type="EMBL" id="PHV69932.1"/>
    </source>
</evidence>
<dbReference type="EMBL" id="PEDL01000016">
    <property type="protein sequence ID" value="PHV69932.1"/>
    <property type="molecule type" value="Genomic_DNA"/>
</dbReference>
<accession>A0AC61DBF7</accession>
<comment type="caution">
    <text evidence="1">The sequence shown here is derived from an EMBL/GenBank/DDBJ whole genome shotgun (WGS) entry which is preliminary data.</text>
</comment>
<proteinExistence type="predicted"/>
<name>A0AC61DBF7_9FIRM</name>
<reference evidence="1" key="1">
    <citation type="submission" date="2017-10" db="EMBL/GenBank/DDBJ databases">
        <title>Genome sequence of cellulolytic Lachnospiraceae bacterium XHS1971 isolated from hotspring sediment.</title>
        <authorList>
            <person name="Vasudevan G."/>
            <person name="Joshi A.J."/>
            <person name="Hivarkar S."/>
            <person name="Lanjekar V.B."/>
            <person name="Dhakephalkar P.K."/>
            <person name="Dagar S."/>
        </authorList>
    </citation>
    <scope>NUCLEOTIDE SEQUENCE</scope>
    <source>
        <strain evidence="1">XHS1971</strain>
    </source>
</reference>
<keyword evidence="2" id="KW-1185">Reference proteome</keyword>
<evidence type="ECO:0000313" key="2">
    <source>
        <dbReference type="Proteomes" id="UP000224460"/>
    </source>
</evidence>
<organism evidence="1 2">
    <name type="scientific">Sporanaerobium hydrogeniformans</name>
    <dbReference type="NCBI Taxonomy" id="3072179"/>
    <lineage>
        <taxon>Bacteria</taxon>
        <taxon>Bacillati</taxon>
        <taxon>Bacillota</taxon>
        <taxon>Clostridia</taxon>
        <taxon>Lachnospirales</taxon>
        <taxon>Lachnospiraceae</taxon>
        <taxon>Sporanaerobium</taxon>
    </lineage>
</organism>
<sequence>MARNYTQDMTKGSPTKLLLMFTIPMLAGNLFQQLYNMVDTWVVGQFVGKNALGAVGATGSIGFLFFSLSFGLGAGIGIIVSQLFGAGMIEKVKRAIVTSFYVMLMSALIMGGLGILLARPVMQLLNTPNVMLEDAVLYLQITCGGLVAVALYNGVASILRALGDTRTPLLFLAVACVINVVLDLLFVVGFNMGVLGVALATIIAQLIAGFGCMLYAWLKVPVFKIPLKEYVPDLQLFRQCIYLGLPVALQNALIAVSCIVLQRVVNGFGPTILAAFTVASRFEQLVHQPFTSLGAAIATYTGQNMGAGNLERVKRGFWTGAMISTLFSLFMLPVAWVGGETIMGFFIKEQDVILEGAKGIRITSLFYAGLGMIYVTRNVLNGCGDVKFAMLSGFVEVAGRVGLAKPLTFIPSIGMLSIWYTTGLTWLITGLISCIRYAQGKWKDKGIVKHS</sequence>
<protein>
    <submittedName>
        <fullName evidence="1">MATE family efflux transporter</fullName>
    </submittedName>
</protein>
<dbReference type="Proteomes" id="UP000224460">
    <property type="component" value="Unassembled WGS sequence"/>
</dbReference>
<gene>
    <name evidence="1" type="ORF">CS063_13190</name>
</gene>